<dbReference type="NCBIfam" id="TIGR00848">
    <property type="entry name" value="fruA"/>
    <property type="match status" value="1"/>
</dbReference>
<dbReference type="EMBL" id="DXEM01000039">
    <property type="protein sequence ID" value="HIX68997.1"/>
    <property type="molecule type" value="Genomic_DNA"/>
</dbReference>
<sequence length="650" mass="68270">MRITELLQDVTIDLGVKVSSKDEAIDYLIDLMTKGGNITDREEYKKGILAREATGTTGIGGGIAIPHAKNKAVAKPGLASMTVPDGVDYEAMDGEPSDVFFMIAAPAEGSDLHLEALARLSTILMDPEFKANLLNAKTKEEYLKLIDQKESEKFPEEVSDNHEEAVSAKTGDYQILAVTACPTGIAHTFMAAESLENKAKEMGYALKAETNGSAGAKNILTKEEIERCEGIIVAADKNVEMARFEGKQVLQTKVSDGINKPEELIQAILDHNAPTYHHSGAAEEEDTGEGEGIGRQIYKHLMNGVSHMLPFVVGGGILIALAYLFDDPAMNPANFGKNTLLAAVLKTIGEQAFGFMLPILAGFISMSIADRPGLAVGFVGGALANGGYTFSNVMSYDSSTAISSGFIGALLAGFLGGYIVVILKKLFDKIPSALEGLKPMLLFPVCGVLITGVIMIAVNPAAGAVNAALNHFLSSMGKTSSILLGAILGGMMSVDMGGPFNKAAYVFGTAQLTVLNAGSAQYAIMAAVMAGGMVPPLAIALCTTFFKNRFTESERKSGIVNYIMGLSFNTEGAIPFAAGDPLHILPPCIIGSAAAGALSMAFECGLPVPHGGIFVIGVITNPLMYLVSVAVGAVIGMLIMSVMKRPLKKA</sequence>
<evidence type="ECO:0000256" key="1">
    <source>
        <dbReference type="ARBA" id="ARBA00004429"/>
    </source>
</evidence>
<dbReference type="InterPro" id="IPR003352">
    <property type="entry name" value="PTS_EIIC"/>
</dbReference>
<dbReference type="InterPro" id="IPR013014">
    <property type="entry name" value="PTS_EIIC_2"/>
</dbReference>
<evidence type="ECO:0000256" key="4">
    <source>
        <dbReference type="ARBA" id="ARBA00022475"/>
    </source>
</evidence>
<evidence type="ECO:0000259" key="15">
    <source>
        <dbReference type="PROSITE" id="PS51104"/>
    </source>
</evidence>
<evidence type="ECO:0000256" key="8">
    <source>
        <dbReference type="ARBA" id="ARBA00022683"/>
    </source>
</evidence>
<feature type="transmembrane region" description="Helical" evidence="12">
    <location>
        <begin position="522"/>
        <end position="546"/>
    </location>
</feature>
<evidence type="ECO:0000256" key="10">
    <source>
        <dbReference type="ARBA" id="ARBA00022989"/>
    </source>
</evidence>
<dbReference type="NCBIfam" id="TIGR01427">
    <property type="entry name" value="PTS_IIC_fructo"/>
    <property type="match status" value="1"/>
</dbReference>
<evidence type="ECO:0000256" key="3">
    <source>
        <dbReference type="ARBA" id="ARBA00022448"/>
    </source>
</evidence>
<dbReference type="InterPro" id="IPR004715">
    <property type="entry name" value="PTS_IIA_fruc"/>
</dbReference>
<evidence type="ECO:0000256" key="9">
    <source>
        <dbReference type="ARBA" id="ARBA00022692"/>
    </source>
</evidence>
<dbReference type="PANTHER" id="PTHR30505:SF28">
    <property type="entry name" value="PTS SYSTEM 2-O-ALPHA-MANNOSYL-D-GLYCERATE-SPECIFIC EIIABC COMPONENT"/>
    <property type="match status" value="1"/>
</dbReference>
<dbReference type="SUPFAM" id="SSF55804">
    <property type="entry name" value="Phoshotransferase/anion transport protein"/>
    <property type="match status" value="1"/>
</dbReference>
<dbReference type="PANTHER" id="PTHR30505">
    <property type="entry name" value="FRUCTOSE-LIKE PERMEASE"/>
    <property type="match status" value="1"/>
</dbReference>
<dbReference type="PROSITE" id="PS51099">
    <property type="entry name" value="PTS_EIIB_TYPE_2"/>
    <property type="match status" value="1"/>
</dbReference>
<dbReference type="CDD" id="cd05569">
    <property type="entry name" value="PTS_IIB_fructose"/>
    <property type="match status" value="1"/>
</dbReference>
<dbReference type="PROSITE" id="PS51094">
    <property type="entry name" value="PTS_EIIA_TYPE_2"/>
    <property type="match status" value="1"/>
</dbReference>
<dbReference type="FunFam" id="3.40.50.2300:FF:000014">
    <property type="entry name" value="PTS system fructose-like transporter subunit IIB"/>
    <property type="match status" value="1"/>
</dbReference>
<dbReference type="InterPro" id="IPR013011">
    <property type="entry name" value="PTS_EIIB_2"/>
</dbReference>
<feature type="domain" description="PTS EIIA type-2" evidence="13">
    <location>
        <begin position="5"/>
        <end position="149"/>
    </location>
</feature>
<dbReference type="FunFam" id="3.40.930.10:FF:000009">
    <property type="entry name" value="PTS system, fructose specific IIABC component"/>
    <property type="match status" value="1"/>
</dbReference>
<feature type="domain" description="PTS EIIB type-2" evidence="14">
    <location>
        <begin position="175"/>
        <end position="270"/>
    </location>
</feature>
<dbReference type="GO" id="GO:0005886">
    <property type="term" value="C:plasma membrane"/>
    <property type="evidence" value="ECO:0007669"/>
    <property type="project" value="UniProtKB-SubCell"/>
</dbReference>
<keyword evidence="3" id="KW-0813">Transport</keyword>
<feature type="transmembrane region" description="Helical" evidence="12">
    <location>
        <begin position="623"/>
        <end position="643"/>
    </location>
</feature>
<keyword evidence="10 12" id="KW-1133">Transmembrane helix</keyword>
<dbReference type="Gene3D" id="3.40.930.10">
    <property type="entry name" value="Mannitol-specific EII, Chain A"/>
    <property type="match status" value="1"/>
</dbReference>
<feature type="transmembrane region" description="Helical" evidence="12">
    <location>
        <begin position="373"/>
        <end position="390"/>
    </location>
</feature>
<evidence type="ECO:0000256" key="5">
    <source>
        <dbReference type="ARBA" id="ARBA00022553"/>
    </source>
</evidence>
<dbReference type="GO" id="GO:0009401">
    <property type="term" value="P:phosphoenolpyruvate-dependent sugar phosphotransferase system"/>
    <property type="evidence" value="ECO:0007669"/>
    <property type="project" value="UniProtKB-KW"/>
</dbReference>
<keyword evidence="11 12" id="KW-0472">Membrane</keyword>
<dbReference type="InterPro" id="IPR002178">
    <property type="entry name" value="PTS_EIIA_type-2_dom"/>
</dbReference>
<dbReference type="SUPFAM" id="SSF52794">
    <property type="entry name" value="PTS system IIB component-like"/>
    <property type="match status" value="1"/>
</dbReference>
<dbReference type="InterPro" id="IPR003501">
    <property type="entry name" value="PTS_EIIB_2/3"/>
</dbReference>
<dbReference type="Gene3D" id="3.40.50.2300">
    <property type="match status" value="1"/>
</dbReference>
<dbReference type="CDD" id="cd00211">
    <property type="entry name" value="PTS_IIA_fru"/>
    <property type="match status" value="1"/>
</dbReference>
<accession>A0A9D2BB64</accession>
<evidence type="ECO:0000259" key="13">
    <source>
        <dbReference type="PROSITE" id="PS51094"/>
    </source>
</evidence>
<dbReference type="Proteomes" id="UP000886721">
    <property type="component" value="Unassembled WGS sequence"/>
</dbReference>
<name>A0A9D2BB64_9FIRM</name>
<dbReference type="InterPro" id="IPR006327">
    <property type="entry name" value="PTS_IIC_fruc"/>
</dbReference>
<reference evidence="16" key="2">
    <citation type="submission" date="2021-04" db="EMBL/GenBank/DDBJ databases">
        <authorList>
            <person name="Gilroy R."/>
        </authorList>
    </citation>
    <scope>NUCLEOTIDE SEQUENCE</scope>
    <source>
        <strain evidence="16">CHK191-13928</strain>
    </source>
</reference>
<keyword evidence="9 12" id="KW-0812">Transmembrane</keyword>
<keyword evidence="6" id="KW-0762">Sugar transport</keyword>
<evidence type="ECO:0000259" key="14">
    <source>
        <dbReference type="PROSITE" id="PS51099"/>
    </source>
</evidence>
<dbReference type="InterPro" id="IPR003353">
    <property type="entry name" value="PTS_IIB_fruc"/>
</dbReference>
<protein>
    <submittedName>
        <fullName evidence="16">Fructose-specific PTS transporter subunit EIIC</fullName>
    </submittedName>
</protein>
<dbReference type="Pfam" id="PF02378">
    <property type="entry name" value="PTS_EIIC"/>
    <property type="match status" value="1"/>
</dbReference>
<organism evidence="16 17">
    <name type="scientific">Candidatus Anaerostipes excrementavium</name>
    <dbReference type="NCBI Taxonomy" id="2838463"/>
    <lineage>
        <taxon>Bacteria</taxon>
        <taxon>Bacillati</taxon>
        <taxon>Bacillota</taxon>
        <taxon>Clostridia</taxon>
        <taxon>Lachnospirales</taxon>
        <taxon>Lachnospiraceae</taxon>
        <taxon>Anaerostipes</taxon>
    </lineage>
</organism>
<reference evidence="16" key="1">
    <citation type="journal article" date="2021" name="PeerJ">
        <title>Extensive microbial diversity within the chicken gut microbiome revealed by metagenomics and culture.</title>
        <authorList>
            <person name="Gilroy R."/>
            <person name="Ravi A."/>
            <person name="Getino M."/>
            <person name="Pursley I."/>
            <person name="Horton D.L."/>
            <person name="Alikhan N.F."/>
            <person name="Baker D."/>
            <person name="Gharbi K."/>
            <person name="Hall N."/>
            <person name="Watson M."/>
            <person name="Adriaenssens E.M."/>
            <person name="Foster-Nyarko E."/>
            <person name="Jarju S."/>
            <person name="Secka A."/>
            <person name="Antonio M."/>
            <person name="Oren A."/>
            <person name="Chaudhuri R.R."/>
            <person name="La Ragione R."/>
            <person name="Hildebrand F."/>
            <person name="Pallen M.J."/>
        </authorList>
    </citation>
    <scope>NUCLEOTIDE SEQUENCE</scope>
    <source>
        <strain evidence="16">CHK191-13928</strain>
    </source>
</reference>
<dbReference type="Pfam" id="PF00359">
    <property type="entry name" value="PTS_EIIA_2"/>
    <property type="match status" value="1"/>
</dbReference>
<dbReference type="NCBIfam" id="TIGR00829">
    <property type="entry name" value="FRU"/>
    <property type="match status" value="1"/>
</dbReference>
<dbReference type="InterPro" id="IPR050864">
    <property type="entry name" value="Bacterial_PTS_Sugar_Transport"/>
</dbReference>
<dbReference type="InterPro" id="IPR036095">
    <property type="entry name" value="PTS_EIIB-like_sf"/>
</dbReference>
<evidence type="ECO:0000313" key="17">
    <source>
        <dbReference type="Proteomes" id="UP000886721"/>
    </source>
</evidence>
<evidence type="ECO:0000313" key="16">
    <source>
        <dbReference type="EMBL" id="HIX68997.1"/>
    </source>
</evidence>
<evidence type="ECO:0000256" key="11">
    <source>
        <dbReference type="ARBA" id="ARBA00023136"/>
    </source>
</evidence>
<dbReference type="AlphaFoldDB" id="A0A9D2BB64"/>
<keyword evidence="4" id="KW-1003">Cell membrane</keyword>
<feature type="transmembrane region" description="Helical" evidence="12">
    <location>
        <begin position="402"/>
        <end position="421"/>
    </location>
</feature>
<keyword evidence="5" id="KW-0597">Phosphoprotein</keyword>
<keyword evidence="8" id="KW-0598">Phosphotransferase system</keyword>
<feature type="transmembrane region" description="Helical" evidence="12">
    <location>
        <begin position="441"/>
        <end position="462"/>
    </location>
</feature>
<dbReference type="GO" id="GO:0005737">
    <property type="term" value="C:cytoplasm"/>
    <property type="evidence" value="ECO:0007669"/>
    <property type="project" value="UniProtKB-SubCell"/>
</dbReference>
<evidence type="ECO:0000256" key="7">
    <source>
        <dbReference type="ARBA" id="ARBA00022679"/>
    </source>
</evidence>
<evidence type="ECO:0000256" key="2">
    <source>
        <dbReference type="ARBA" id="ARBA00004496"/>
    </source>
</evidence>
<dbReference type="Pfam" id="PF02302">
    <property type="entry name" value="PTS_IIB"/>
    <property type="match status" value="1"/>
</dbReference>
<dbReference type="GO" id="GO:0090563">
    <property type="term" value="F:protein-phosphocysteine-sugar phosphotransferase activity"/>
    <property type="evidence" value="ECO:0007669"/>
    <property type="project" value="TreeGrafter"/>
</dbReference>
<dbReference type="PROSITE" id="PS00372">
    <property type="entry name" value="PTS_EIIA_TYPE_2_HIS"/>
    <property type="match status" value="1"/>
</dbReference>
<dbReference type="InterPro" id="IPR016152">
    <property type="entry name" value="PTrfase/Anion_transptr"/>
</dbReference>
<feature type="transmembrane region" description="Helical" evidence="12">
    <location>
        <begin position="482"/>
        <end position="501"/>
    </location>
</feature>
<evidence type="ECO:0000256" key="12">
    <source>
        <dbReference type="SAM" id="Phobius"/>
    </source>
</evidence>
<keyword evidence="7" id="KW-0808">Transferase</keyword>
<feature type="domain" description="PTS EIIC type-2" evidence="15">
    <location>
        <begin position="297"/>
        <end position="650"/>
    </location>
</feature>
<comment type="caution">
    <text evidence="16">The sequence shown here is derived from an EMBL/GenBank/DDBJ whole genome shotgun (WGS) entry which is preliminary data.</text>
</comment>
<comment type="subcellular location">
    <subcellularLocation>
        <location evidence="1">Cell inner membrane</location>
        <topology evidence="1">Multi-pass membrane protein</topology>
    </subcellularLocation>
    <subcellularLocation>
        <location evidence="2">Cytoplasm</location>
    </subcellularLocation>
</comment>
<dbReference type="GO" id="GO:0022877">
    <property type="term" value="F:protein-N(PI)-phosphohistidine-fructose phosphotransferase system transporter activity"/>
    <property type="evidence" value="ECO:0007669"/>
    <property type="project" value="InterPro"/>
</dbReference>
<dbReference type="GO" id="GO:0005351">
    <property type="term" value="F:carbohydrate:proton symporter activity"/>
    <property type="evidence" value="ECO:0007669"/>
    <property type="project" value="InterPro"/>
</dbReference>
<proteinExistence type="predicted"/>
<gene>
    <name evidence="16" type="ORF">H9735_12880</name>
</gene>
<feature type="transmembrane region" description="Helical" evidence="12">
    <location>
        <begin position="305"/>
        <end position="325"/>
    </location>
</feature>
<dbReference type="PROSITE" id="PS51104">
    <property type="entry name" value="PTS_EIIC_TYPE_2"/>
    <property type="match status" value="1"/>
</dbReference>
<evidence type="ECO:0000256" key="6">
    <source>
        <dbReference type="ARBA" id="ARBA00022597"/>
    </source>
</evidence>